<dbReference type="STRING" id="314260.PB2503_01887"/>
<dbReference type="Proteomes" id="UP000001302">
    <property type="component" value="Chromosome"/>
</dbReference>
<reference evidence="2 3" key="2">
    <citation type="journal article" date="2011" name="J. Bacteriol.">
        <title>Complete genome sequence of strain HTCC2503T of Parvularcula bermudensis, the type species of the order "Parvularculales" in the class Alphaproteobacteria.</title>
        <authorList>
            <person name="Oh H.M."/>
            <person name="Kang I."/>
            <person name="Vergin K.L."/>
            <person name="Kang D."/>
            <person name="Rhee K.H."/>
            <person name="Giovannoni S.J."/>
            <person name="Cho J.C."/>
        </authorList>
    </citation>
    <scope>NUCLEOTIDE SEQUENCE [LARGE SCALE GENOMIC DNA]</scope>
    <source>
        <strain evidence="3">ATCC BAA-594 / HTCC2503 / KCTC 12087</strain>
    </source>
</reference>
<evidence type="ECO:0000313" key="3">
    <source>
        <dbReference type="Proteomes" id="UP000001302"/>
    </source>
</evidence>
<evidence type="ECO:0000259" key="1">
    <source>
        <dbReference type="Pfam" id="PF13473"/>
    </source>
</evidence>
<dbReference type="Gene3D" id="2.60.40.420">
    <property type="entry name" value="Cupredoxins - blue copper proteins"/>
    <property type="match status" value="1"/>
</dbReference>
<keyword evidence="3" id="KW-1185">Reference proteome</keyword>
<protein>
    <recommendedName>
        <fullName evidence="1">EfeO-type cupredoxin-like domain-containing protein</fullName>
    </recommendedName>
</protein>
<dbReference type="PANTHER" id="PTHR36507:SF1">
    <property type="entry name" value="BLL1555 PROTEIN"/>
    <property type="match status" value="1"/>
</dbReference>
<dbReference type="RefSeq" id="WP_013299430.1">
    <property type="nucleotide sequence ID" value="NC_014414.1"/>
</dbReference>
<dbReference type="OrthoDB" id="7306926at2"/>
<dbReference type="SUPFAM" id="SSF49503">
    <property type="entry name" value="Cupredoxins"/>
    <property type="match status" value="1"/>
</dbReference>
<dbReference type="InterPro" id="IPR052721">
    <property type="entry name" value="ET_Amicyanin"/>
</dbReference>
<sequence>MKSSFLLISSVLMFTHGQDDALTVSQMDRSFAPGALSISAGQTVKVINDDRFVHHVQSKHRNLKVDSGIQRPGEYIEIAFAKQGIYELTCAIHPKMSLKVAVD</sequence>
<dbReference type="KEGG" id="pbr:PB2503_01887"/>
<dbReference type="AlphaFoldDB" id="E0TBW3"/>
<dbReference type="InterPro" id="IPR008972">
    <property type="entry name" value="Cupredoxin"/>
</dbReference>
<proteinExistence type="predicted"/>
<accession>E0TBW3</accession>
<organism evidence="2 3">
    <name type="scientific">Parvularcula bermudensis (strain ATCC BAA-594 / HTCC2503 / KCTC 12087)</name>
    <dbReference type="NCBI Taxonomy" id="314260"/>
    <lineage>
        <taxon>Bacteria</taxon>
        <taxon>Pseudomonadati</taxon>
        <taxon>Pseudomonadota</taxon>
        <taxon>Alphaproteobacteria</taxon>
        <taxon>Parvularculales</taxon>
        <taxon>Parvularculaceae</taxon>
        <taxon>Parvularcula</taxon>
    </lineage>
</organism>
<name>E0TBW3_PARBH</name>
<dbReference type="eggNOG" id="COG3794">
    <property type="taxonomic scope" value="Bacteria"/>
</dbReference>
<dbReference type="PANTHER" id="PTHR36507">
    <property type="entry name" value="BLL1555 PROTEIN"/>
    <property type="match status" value="1"/>
</dbReference>
<feature type="domain" description="EfeO-type cupredoxin-like" evidence="1">
    <location>
        <begin position="17"/>
        <end position="98"/>
    </location>
</feature>
<dbReference type="HOGENOM" id="CLU_084115_3_0_5"/>
<reference evidence="3" key="1">
    <citation type="submission" date="2010-08" db="EMBL/GenBank/DDBJ databases">
        <title>Genome sequence of Parvularcula bermudensis HTCC2503.</title>
        <authorList>
            <person name="Kang D.-M."/>
            <person name="Oh H.-M."/>
            <person name="Cho J.-C."/>
        </authorList>
    </citation>
    <scope>NUCLEOTIDE SEQUENCE [LARGE SCALE GENOMIC DNA]</scope>
    <source>
        <strain evidence="3">ATCC BAA-594 / HTCC2503 / KCTC 12087</strain>
    </source>
</reference>
<dbReference type="InterPro" id="IPR028096">
    <property type="entry name" value="EfeO_Cupredoxin"/>
</dbReference>
<evidence type="ECO:0000313" key="2">
    <source>
        <dbReference type="EMBL" id="ADM08456.1"/>
    </source>
</evidence>
<gene>
    <name evidence="2" type="ordered locus">PB2503_01887</name>
</gene>
<dbReference type="Pfam" id="PF13473">
    <property type="entry name" value="Cupredoxin_1"/>
    <property type="match status" value="1"/>
</dbReference>
<dbReference type="EMBL" id="CP002156">
    <property type="protein sequence ID" value="ADM08456.1"/>
    <property type="molecule type" value="Genomic_DNA"/>
</dbReference>